<accession>A0ABY8A188</accession>
<dbReference type="EMBL" id="CP095749">
    <property type="protein sequence ID" value="WEB38061.1"/>
    <property type="molecule type" value="Genomic_DNA"/>
</dbReference>
<organism evidence="2 3">
    <name type="scientific">Streptomyces yunnanensis</name>
    <dbReference type="NCBI Taxonomy" id="156453"/>
    <lineage>
        <taxon>Bacteria</taxon>
        <taxon>Bacillati</taxon>
        <taxon>Actinomycetota</taxon>
        <taxon>Actinomycetes</taxon>
        <taxon>Kitasatosporales</taxon>
        <taxon>Streptomycetaceae</taxon>
        <taxon>Streptomyces</taxon>
    </lineage>
</organism>
<dbReference type="Proteomes" id="UP001218629">
    <property type="component" value="Chromosome"/>
</dbReference>
<sequence length="177" mass="20345">MAGAWPCATSVSPRPRRTADRLRQARRGIAPCLAVKDPLAIAAFYQKLGFGVLDTGPLNPEHPLLIITHDGKPALMIQTDSSLRALLPAMQRANGCSGIRYFTAADFDATVERIRPHVDVVKDTVPNYDRTGRVLLPRPRRLHPRHLRPRRDRRLPATDRHRHRHRHRNRKRHRQRN</sequence>
<evidence type="ECO:0008006" key="4">
    <source>
        <dbReference type="Google" id="ProtNLM"/>
    </source>
</evidence>
<feature type="compositionally biased region" description="Basic residues" evidence="1">
    <location>
        <begin position="138"/>
        <end position="153"/>
    </location>
</feature>
<feature type="region of interest" description="Disordered" evidence="1">
    <location>
        <begin position="130"/>
        <end position="177"/>
    </location>
</feature>
<keyword evidence="3" id="KW-1185">Reference proteome</keyword>
<dbReference type="SUPFAM" id="SSF54593">
    <property type="entry name" value="Glyoxalase/Bleomycin resistance protein/Dihydroxybiphenyl dioxygenase"/>
    <property type="match status" value="1"/>
</dbReference>
<evidence type="ECO:0000313" key="3">
    <source>
        <dbReference type="Proteomes" id="UP001218629"/>
    </source>
</evidence>
<proteinExistence type="predicted"/>
<name>A0ABY8A188_9ACTN</name>
<gene>
    <name evidence="2" type="ORF">MOV08_01210</name>
</gene>
<protein>
    <recommendedName>
        <fullName evidence="4">VOC domain-containing protein</fullName>
    </recommendedName>
</protein>
<dbReference type="InterPro" id="IPR029068">
    <property type="entry name" value="Glyas_Bleomycin-R_OHBP_Dase"/>
</dbReference>
<evidence type="ECO:0000256" key="1">
    <source>
        <dbReference type="SAM" id="MobiDB-lite"/>
    </source>
</evidence>
<feature type="compositionally biased region" description="Basic residues" evidence="1">
    <location>
        <begin position="160"/>
        <end position="177"/>
    </location>
</feature>
<dbReference type="Gene3D" id="3.10.180.10">
    <property type="entry name" value="2,3-Dihydroxybiphenyl 1,2-Dioxygenase, domain 1"/>
    <property type="match status" value="1"/>
</dbReference>
<dbReference type="RefSeq" id="WP_275305801.1">
    <property type="nucleotide sequence ID" value="NZ_CP095749.1"/>
</dbReference>
<reference evidence="2 3" key="1">
    <citation type="submission" date="2022-03" db="EMBL/GenBank/DDBJ databases">
        <title>Streptomyces yunnanensis P86,complete genome.</title>
        <authorList>
            <person name="Chen S."/>
            <person name="Zhang Q."/>
        </authorList>
    </citation>
    <scope>NUCLEOTIDE SEQUENCE [LARGE SCALE GENOMIC DNA]</scope>
    <source>
        <strain evidence="2 3">P86</strain>
    </source>
</reference>
<evidence type="ECO:0000313" key="2">
    <source>
        <dbReference type="EMBL" id="WEB38061.1"/>
    </source>
</evidence>